<feature type="transmembrane region" description="Helical" evidence="5">
    <location>
        <begin position="172"/>
        <end position="204"/>
    </location>
</feature>
<evidence type="ECO:0000313" key="6">
    <source>
        <dbReference type="EMBL" id="CAB4955505.1"/>
    </source>
</evidence>
<dbReference type="AlphaFoldDB" id="A0A6J7KJ93"/>
<feature type="transmembrane region" description="Helical" evidence="5">
    <location>
        <begin position="115"/>
        <end position="134"/>
    </location>
</feature>
<dbReference type="Pfam" id="PF01925">
    <property type="entry name" value="TauE"/>
    <property type="match status" value="1"/>
</dbReference>
<evidence type="ECO:0000256" key="2">
    <source>
        <dbReference type="ARBA" id="ARBA00022692"/>
    </source>
</evidence>
<evidence type="ECO:0000256" key="3">
    <source>
        <dbReference type="ARBA" id="ARBA00022989"/>
    </source>
</evidence>
<dbReference type="InterPro" id="IPR002781">
    <property type="entry name" value="TM_pro_TauE-like"/>
</dbReference>
<gene>
    <name evidence="6" type="ORF">UFOPK3828_00634</name>
</gene>
<organism evidence="6">
    <name type="scientific">freshwater metagenome</name>
    <dbReference type="NCBI Taxonomy" id="449393"/>
    <lineage>
        <taxon>unclassified sequences</taxon>
        <taxon>metagenomes</taxon>
        <taxon>ecological metagenomes</taxon>
    </lineage>
</organism>
<evidence type="ECO:0000256" key="4">
    <source>
        <dbReference type="ARBA" id="ARBA00023136"/>
    </source>
</evidence>
<dbReference type="InterPro" id="IPR051598">
    <property type="entry name" value="TSUP/Inactive_protease-like"/>
</dbReference>
<feature type="transmembrane region" description="Helical" evidence="5">
    <location>
        <begin position="20"/>
        <end position="39"/>
    </location>
</feature>
<dbReference type="GO" id="GO:0016020">
    <property type="term" value="C:membrane"/>
    <property type="evidence" value="ECO:0007669"/>
    <property type="project" value="UniProtKB-SubCell"/>
</dbReference>
<feature type="transmembrane region" description="Helical" evidence="5">
    <location>
        <begin position="85"/>
        <end position="103"/>
    </location>
</feature>
<keyword evidence="4 5" id="KW-0472">Membrane</keyword>
<dbReference type="EMBL" id="CAFBNP010000112">
    <property type="protein sequence ID" value="CAB4955505.1"/>
    <property type="molecule type" value="Genomic_DNA"/>
</dbReference>
<accession>A0A6J7KJ93</accession>
<keyword evidence="2 5" id="KW-0812">Transmembrane</keyword>
<dbReference type="PANTHER" id="PTHR43701:SF2">
    <property type="entry name" value="MEMBRANE TRANSPORTER PROTEIN YJNA-RELATED"/>
    <property type="match status" value="1"/>
</dbReference>
<keyword evidence="3 5" id="KW-1133">Transmembrane helix</keyword>
<evidence type="ECO:0000256" key="1">
    <source>
        <dbReference type="ARBA" id="ARBA00004141"/>
    </source>
</evidence>
<proteinExistence type="predicted"/>
<feature type="transmembrane region" description="Helical" evidence="5">
    <location>
        <begin position="46"/>
        <end position="79"/>
    </location>
</feature>
<sequence length="292" mass="30860">MGSFSREHLTLEVIKLNLKIIKLRALGVTAGGFFLALGGTINPMDVALALIAGIFIGAVLGFIGAGGAMLTVPILIYLFNFTPVHATTAALLVVFLAAAFGLVPKIKAGDVQIKIALSIWSLGLITNLGGAIVARHLSDAFIITGFAVILILAGLSMLRAPITERTEKKIPIIALVPLSLVIGSMTGIFGIGGGFLAIPILVIFFHTPQIKAAGTSLFIIAINCLTALIGRQNLWQEIDWKIPVLISISAIIISIFGSHHSSKVPTAILRKSFAYLLFAIAAFSILETWVIS</sequence>
<name>A0A6J7KJ93_9ZZZZ</name>
<protein>
    <submittedName>
        <fullName evidence="6">Unannotated protein</fullName>
    </submittedName>
</protein>
<evidence type="ECO:0000256" key="5">
    <source>
        <dbReference type="SAM" id="Phobius"/>
    </source>
</evidence>
<feature type="transmembrane region" description="Helical" evidence="5">
    <location>
        <begin position="210"/>
        <end position="230"/>
    </location>
</feature>
<dbReference type="PANTHER" id="PTHR43701">
    <property type="entry name" value="MEMBRANE TRANSPORTER PROTEIN MJ0441-RELATED"/>
    <property type="match status" value="1"/>
</dbReference>
<comment type="subcellular location">
    <subcellularLocation>
        <location evidence="1">Membrane</location>
        <topology evidence="1">Multi-pass membrane protein</topology>
    </subcellularLocation>
</comment>
<feature type="transmembrane region" description="Helical" evidence="5">
    <location>
        <begin position="140"/>
        <end position="160"/>
    </location>
</feature>
<reference evidence="6" key="1">
    <citation type="submission" date="2020-05" db="EMBL/GenBank/DDBJ databases">
        <authorList>
            <person name="Chiriac C."/>
            <person name="Salcher M."/>
            <person name="Ghai R."/>
            <person name="Kavagutti S V."/>
        </authorList>
    </citation>
    <scope>NUCLEOTIDE SEQUENCE</scope>
</reference>
<feature type="transmembrane region" description="Helical" evidence="5">
    <location>
        <begin position="242"/>
        <end position="260"/>
    </location>
</feature>
<feature type="transmembrane region" description="Helical" evidence="5">
    <location>
        <begin position="272"/>
        <end position="291"/>
    </location>
</feature>